<evidence type="ECO:0000313" key="2">
    <source>
        <dbReference type="Proteomes" id="UP000789570"/>
    </source>
</evidence>
<feature type="non-terminal residue" evidence="1">
    <location>
        <position position="1"/>
    </location>
</feature>
<protein>
    <submittedName>
        <fullName evidence="1">487_t:CDS:1</fullName>
    </submittedName>
</protein>
<comment type="caution">
    <text evidence="1">The sequence shown here is derived from an EMBL/GenBank/DDBJ whole genome shotgun (WGS) entry which is preliminary data.</text>
</comment>
<organism evidence="1 2">
    <name type="scientific">Funneliformis caledonium</name>
    <dbReference type="NCBI Taxonomy" id="1117310"/>
    <lineage>
        <taxon>Eukaryota</taxon>
        <taxon>Fungi</taxon>
        <taxon>Fungi incertae sedis</taxon>
        <taxon>Mucoromycota</taxon>
        <taxon>Glomeromycotina</taxon>
        <taxon>Glomeromycetes</taxon>
        <taxon>Glomerales</taxon>
        <taxon>Glomeraceae</taxon>
        <taxon>Funneliformis</taxon>
    </lineage>
</organism>
<gene>
    <name evidence="1" type="ORF">FCALED_LOCUS15899</name>
</gene>
<keyword evidence="2" id="KW-1185">Reference proteome</keyword>
<dbReference type="AlphaFoldDB" id="A0A9N9INR8"/>
<accession>A0A9N9INR8</accession>
<sequence>VTSESPTTPSSFPIIPSVMITPPSSVIKMTTRKDILSNKTAFKAVTAPKAMASKAMVSMAMTSKATASTVTAFKAMTASKAMVD</sequence>
<proteinExistence type="predicted"/>
<name>A0A9N9INR8_9GLOM</name>
<reference evidence="1" key="1">
    <citation type="submission" date="2021-06" db="EMBL/GenBank/DDBJ databases">
        <authorList>
            <person name="Kallberg Y."/>
            <person name="Tangrot J."/>
            <person name="Rosling A."/>
        </authorList>
    </citation>
    <scope>NUCLEOTIDE SEQUENCE</scope>
    <source>
        <strain evidence="1">UK204</strain>
    </source>
</reference>
<dbReference type="EMBL" id="CAJVPQ010016211">
    <property type="protein sequence ID" value="CAG8745032.1"/>
    <property type="molecule type" value="Genomic_DNA"/>
</dbReference>
<dbReference type="Proteomes" id="UP000789570">
    <property type="component" value="Unassembled WGS sequence"/>
</dbReference>
<evidence type="ECO:0000313" key="1">
    <source>
        <dbReference type="EMBL" id="CAG8745032.1"/>
    </source>
</evidence>